<dbReference type="Pfam" id="PF14082">
    <property type="entry name" value="SduA_C"/>
    <property type="match status" value="1"/>
</dbReference>
<accession>A0ABS0KPC3</accession>
<dbReference type="InterPro" id="IPR025359">
    <property type="entry name" value="SduA_C"/>
</dbReference>
<evidence type="ECO:0000259" key="2">
    <source>
        <dbReference type="Pfam" id="PF14082"/>
    </source>
</evidence>
<feature type="region of interest" description="Disordered" evidence="1">
    <location>
        <begin position="496"/>
        <end position="516"/>
    </location>
</feature>
<dbReference type="RefSeq" id="WP_196913198.1">
    <property type="nucleotide sequence ID" value="NZ_DAMDDB010000030.1"/>
</dbReference>
<gene>
    <name evidence="3" type="ORF">I5I61_20385</name>
</gene>
<evidence type="ECO:0000256" key="1">
    <source>
        <dbReference type="SAM" id="MobiDB-lite"/>
    </source>
</evidence>
<organism evidence="3 4">
    <name type="scientific">Pseudomonas nitroreducens</name>
    <dbReference type="NCBI Taxonomy" id="46680"/>
    <lineage>
        <taxon>Bacteria</taxon>
        <taxon>Pseudomonadati</taxon>
        <taxon>Pseudomonadota</taxon>
        <taxon>Gammaproteobacteria</taxon>
        <taxon>Pseudomonadales</taxon>
        <taxon>Pseudomonadaceae</taxon>
        <taxon>Pseudomonas</taxon>
    </lineage>
</organism>
<dbReference type="Proteomes" id="UP000608450">
    <property type="component" value="Unassembled WGS sequence"/>
</dbReference>
<proteinExistence type="predicted"/>
<feature type="domain" description="Shedu protein SduA C-terminal" evidence="2">
    <location>
        <begin position="321"/>
        <end position="481"/>
    </location>
</feature>
<reference evidence="3 4" key="1">
    <citation type="submission" date="2020-11" db="EMBL/GenBank/DDBJ databases">
        <title>Enhanced detection system for hospital associated transmission using whole genome sequencing surveillance.</title>
        <authorList>
            <person name="Harrison L.H."/>
            <person name="Van Tyne D."/>
            <person name="Marsh J.W."/>
            <person name="Griffith M.P."/>
            <person name="Snyder D.J."/>
            <person name="Cooper V.S."/>
            <person name="Mustapha M."/>
        </authorList>
    </citation>
    <scope>NUCLEOTIDE SEQUENCE [LARGE SCALE GENOMIC DNA]</scope>
    <source>
        <strain evidence="3 4">PSA00705</strain>
    </source>
</reference>
<feature type="region of interest" description="Disordered" evidence="1">
    <location>
        <begin position="1"/>
        <end position="46"/>
    </location>
</feature>
<evidence type="ECO:0000313" key="3">
    <source>
        <dbReference type="EMBL" id="MBG6289818.1"/>
    </source>
</evidence>
<feature type="compositionally biased region" description="Acidic residues" evidence="1">
    <location>
        <begin position="9"/>
        <end position="23"/>
    </location>
</feature>
<name>A0ABS0KPC3_PSENT</name>
<evidence type="ECO:0000313" key="4">
    <source>
        <dbReference type="Proteomes" id="UP000608450"/>
    </source>
</evidence>
<dbReference type="EMBL" id="JADTFC010000057">
    <property type="protein sequence ID" value="MBG6289818.1"/>
    <property type="molecule type" value="Genomic_DNA"/>
</dbReference>
<comment type="caution">
    <text evidence="3">The sequence shown here is derived from an EMBL/GenBank/DDBJ whole genome shotgun (WGS) entry which is preliminary data.</text>
</comment>
<protein>
    <submittedName>
        <fullName evidence="3">DUF4263 domain-containing protein</fullName>
    </submittedName>
</protein>
<keyword evidence="4" id="KW-1185">Reference proteome</keyword>
<sequence>MSEISDTQNDGESDFDGWDEEREDLIGALGQEGQAESAEEDDYQSPDDIRVTLETSTFNGEACAELYAYDEQSGTVGSERKILLARITESELTMYPLDVDRLRRCIRGPKYDELTTITLVPDSYMGWELPRSVQEFDEILTVLPVGFSRYARYGLGFKWEYRLIPEAILEEVGVTELRIEPGDIAKIELPVFRLGMDRFTAIRKSIDSIAARSRVRSLKDRRLAAYNETLHAARPNDFERRFPEVKANEIYELVKLGGKAGRASNRSVRDGLAAAQVVREDAQKLAKQSPSKLFELKAVIEQVTLAQLIDEFEAMLQKKLPEQKWQDFFKANPFVLGLAFPHPVILFKDQAHVGGTTFNGRNESIVDFLMAQRFTGNLAIVEIKRPDTPLLYSDPYRGDLYSPHRELTGSMAQALDQRAQLLHHFAGKKSQDPALASVQVSSVTCIVIAGTLPSEHQQVRSLDLFRHSSKDVTVITFDELLEKLKELYRLMSGGRAVPAQNPQAPTASDEADDLPF</sequence>